<dbReference type="RefSeq" id="WP_068723494.1">
    <property type="nucleotide sequence ID" value="NZ_LSKU01000001.1"/>
</dbReference>
<name>A0A135L2W3_9BACI</name>
<evidence type="ECO:0000313" key="4">
    <source>
        <dbReference type="Proteomes" id="UP000070352"/>
    </source>
</evidence>
<dbReference type="STRING" id="1413211.U473_03815"/>
<dbReference type="EMBL" id="LSKU01000001">
    <property type="protein sequence ID" value="KXG43237.1"/>
    <property type="molecule type" value="Genomic_DNA"/>
</dbReference>
<dbReference type="SMART" id="SM00028">
    <property type="entry name" value="TPR"/>
    <property type="match status" value="5"/>
</dbReference>
<feature type="repeat" description="TPR" evidence="1">
    <location>
        <begin position="225"/>
        <end position="258"/>
    </location>
</feature>
<evidence type="ECO:0000313" key="3">
    <source>
        <dbReference type="EMBL" id="KXG43237.1"/>
    </source>
</evidence>
<dbReference type="Pfam" id="PF01381">
    <property type="entry name" value="HTH_3"/>
    <property type="match status" value="1"/>
</dbReference>
<keyword evidence="1" id="KW-0802">TPR repeat</keyword>
<dbReference type="PROSITE" id="PS50943">
    <property type="entry name" value="HTH_CROC1"/>
    <property type="match status" value="1"/>
</dbReference>
<dbReference type="CDD" id="cd00093">
    <property type="entry name" value="HTH_XRE"/>
    <property type="match status" value="1"/>
</dbReference>
<comment type="caution">
    <text evidence="3">The sequence shown here is derived from an EMBL/GenBank/DDBJ whole genome shotgun (WGS) entry which is preliminary data.</text>
</comment>
<keyword evidence="4" id="KW-1185">Reference proteome</keyword>
<evidence type="ECO:0000256" key="1">
    <source>
        <dbReference type="PROSITE-ProRule" id="PRU00339"/>
    </source>
</evidence>
<accession>A0A135L2W3</accession>
<dbReference type="SMART" id="SM00530">
    <property type="entry name" value="HTH_XRE"/>
    <property type="match status" value="1"/>
</dbReference>
<dbReference type="Pfam" id="PF13181">
    <property type="entry name" value="TPR_8"/>
    <property type="match status" value="1"/>
</dbReference>
<dbReference type="InterPro" id="IPR001387">
    <property type="entry name" value="Cro/C1-type_HTH"/>
</dbReference>
<dbReference type="OrthoDB" id="252257at2"/>
<dbReference type="SUPFAM" id="SSF47413">
    <property type="entry name" value="lambda repressor-like DNA-binding domains"/>
    <property type="match status" value="1"/>
</dbReference>
<dbReference type="InterPro" id="IPR019734">
    <property type="entry name" value="TPR_rpt"/>
</dbReference>
<organism evidence="3 4">
    <name type="scientific">Tepidibacillus decaturensis</name>
    <dbReference type="NCBI Taxonomy" id="1413211"/>
    <lineage>
        <taxon>Bacteria</taxon>
        <taxon>Bacillati</taxon>
        <taxon>Bacillota</taxon>
        <taxon>Bacilli</taxon>
        <taxon>Bacillales</taxon>
        <taxon>Bacillaceae</taxon>
        <taxon>Tepidibacillus</taxon>
    </lineage>
</organism>
<feature type="domain" description="HTH cro/C1-type" evidence="2">
    <location>
        <begin position="7"/>
        <end position="61"/>
    </location>
</feature>
<feature type="repeat" description="TPR" evidence="1">
    <location>
        <begin position="265"/>
        <end position="298"/>
    </location>
</feature>
<dbReference type="SUPFAM" id="SSF48452">
    <property type="entry name" value="TPR-like"/>
    <property type="match status" value="1"/>
</dbReference>
<reference evidence="3 4" key="1">
    <citation type="submission" date="2016-02" db="EMBL/GenBank/DDBJ databases">
        <title>Draft Genome for Tepidibacillus decaturensis nov. sp. Strain Z9, an Anaerobic, Moderately Thermophilic and Heterotrophic Bacterium from Deep Subsurface of the Illinois Basin, USA.</title>
        <authorList>
            <person name="Dong Y."/>
            <person name="Chang J.Y."/>
            <person name="Sanford R."/>
            <person name="Fouke B.W."/>
        </authorList>
    </citation>
    <scope>NUCLEOTIDE SEQUENCE [LARGE SCALE GENOMIC DNA]</scope>
    <source>
        <strain evidence="3 4">Z9</strain>
    </source>
</reference>
<sequence>MKTGDKIRYHRIQKGITQEQLADGIISKSYLSKIENNTAKPHRDVVNLLFKRLEIPSLEEDTQRIKEINRKLDEWYEVVKSRDKDNAIKMEKSISNDISRIEDTTVFIRFRLFSLRHHLLLYNFDESKKIIQEFKALEKHLPDKQKYYFYYFYGLYQYLHNNFSESLDYYSKAEKIGYQIHIDEPELTYLISLVHTRLNHVTLAIHYANTALDLSNQNMDYLRSVETQSILAINYMRIKEYDKAKHHLEKSLKITEKHNDPYLISNIYHNLGYMYSKVDQHDLAIDYYHKSLNLKKGCHERITNTIYYLAESYYAVKNIEDATRWIKKGLKITEKYNIITNQIKLYLLQLEYNIDQEQSRKYIEEIAIRYLQEKQNWKELSEAAEKLSNYYANQQSYKKSQDYCCLANDARKNIQM</sequence>
<proteinExistence type="predicted"/>
<evidence type="ECO:0000259" key="2">
    <source>
        <dbReference type="PROSITE" id="PS50943"/>
    </source>
</evidence>
<dbReference type="Gene3D" id="1.25.40.10">
    <property type="entry name" value="Tetratricopeptide repeat domain"/>
    <property type="match status" value="1"/>
</dbReference>
<dbReference type="PROSITE" id="PS50005">
    <property type="entry name" value="TPR"/>
    <property type="match status" value="2"/>
</dbReference>
<dbReference type="Proteomes" id="UP000070352">
    <property type="component" value="Unassembled WGS sequence"/>
</dbReference>
<dbReference type="GO" id="GO:0003677">
    <property type="term" value="F:DNA binding"/>
    <property type="evidence" value="ECO:0007669"/>
    <property type="project" value="InterPro"/>
</dbReference>
<gene>
    <name evidence="3" type="ORF">U473_03815</name>
</gene>
<dbReference type="Gene3D" id="1.10.260.40">
    <property type="entry name" value="lambda repressor-like DNA-binding domains"/>
    <property type="match status" value="1"/>
</dbReference>
<dbReference type="Pfam" id="PF18801">
    <property type="entry name" value="RapH_N"/>
    <property type="match status" value="1"/>
</dbReference>
<dbReference type="InterPro" id="IPR010982">
    <property type="entry name" value="Lambda_DNA-bd_dom_sf"/>
</dbReference>
<dbReference type="InterPro" id="IPR011990">
    <property type="entry name" value="TPR-like_helical_dom_sf"/>
</dbReference>
<dbReference type="AlphaFoldDB" id="A0A135L2W3"/>
<protein>
    <recommendedName>
        <fullName evidence="2">HTH cro/C1-type domain-containing protein</fullName>
    </recommendedName>
</protein>